<accession>A0A8S5M9S1</accession>
<proteinExistence type="predicted"/>
<protein>
    <submittedName>
        <fullName evidence="1">Uncharacterized protein</fullName>
    </submittedName>
</protein>
<reference evidence="1" key="1">
    <citation type="journal article" date="2021" name="Proc. Natl. Acad. Sci. U.S.A.">
        <title>A Catalog of Tens of Thousands of Viruses from Human Metagenomes Reveals Hidden Associations with Chronic Diseases.</title>
        <authorList>
            <person name="Tisza M.J."/>
            <person name="Buck C.B."/>
        </authorList>
    </citation>
    <scope>NUCLEOTIDE SEQUENCE</scope>
    <source>
        <strain evidence="1">Ctv4j104</strain>
    </source>
</reference>
<evidence type="ECO:0000313" key="1">
    <source>
        <dbReference type="EMBL" id="DAD78990.1"/>
    </source>
</evidence>
<name>A0A8S5M9S1_9CAUD</name>
<dbReference type="EMBL" id="BK014855">
    <property type="protein sequence ID" value="DAD78990.1"/>
    <property type="molecule type" value="Genomic_DNA"/>
</dbReference>
<sequence>MIEKFADFEKSAYLDRTGVFTFTITNAELTNTKKGDPMWKFTCDSEAGQTTLYHAILPTTKWSFNKLIAACLNLTEEQKKTFELDYETIGRKLIDTKFDGEVDEESYEKEIKSPRDDGTFDTRVETRKSYKIVKYAPAGSLVGPDDGNLPF</sequence>
<organism evidence="1">
    <name type="scientific">Siphoviridae sp. ctv4j104</name>
    <dbReference type="NCBI Taxonomy" id="2826510"/>
    <lineage>
        <taxon>Viruses</taxon>
        <taxon>Duplodnaviria</taxon>
        <taxon>Heunggongvirae</taxon>
        <taxon>Uroviricota</taxon>
        <taxon>Caudoviricetes</taxon>
    </lineage>
</organism>